<keyword evidence="4 9" id="KW-0812">Transmembrane</keyword>
<evidence type="ECO:0000256" key="7">
    <source>
        <dbReference type="ARBA" id="ARBA00023010"/>
    </source>
</evidence>
<protein>
    <recommendedName>
        <fullName evidence="9">Protein translocase subunit SecD</fullName>
    </recommendedName>
</protein>
<evidence type="ECO:0000313" key="14">
    <source>
        <dbReference type="Proteomes" id="UP000034727"/>
    </source>
</evidence>
<dbReference type="Gene3D" id="1.20.1640.10">
    <property type="entry name" value="Multidrug efflux transporter AcrB transmembrane domain"/>
    <property type="match status" value="1"/>
</dbReference>
<evidence type="ECO:0000256" key="3">
    <source>
        <dbReference type="ARBA" id="ARBA00022475"/>
    </source>
</evidence>
<feature type="transmembrane region" description="Helical" evidence="9">
    <location>
        <begin position="280"/>
        <end position="297"/>
    </location>
</feature>
<comment type="function">
    <text evidence="9">Part of the Sec protein translocase complex. Interacts with the SecYEG preprotein conducting channel. SecDF uses the proton motive force (PMF) to complete protein translocation after the ATP-dependent function of SecA.</text>
</comment>
<feature type="transmembrane region" description="Helical" evidence="9">
    <location>
        <begin position="304"/>
        <end position="324"/>
    </location>
</feature>
<dbReference type="NCBIfam" id="TIGR01129">
    <property type="entry name" value="secD"/>
    <property type="match status" value="1"/>
</dbReference>
<dbReference type="HAMAP" id="MF_01463_B">
    <property type="entry name" value="SecD_B"/>
    <property type="match status" value="1"/>
</dbReference>
<organism evidence="13 14">
    <name type="scientific">Candidatus Jorgensenbacteria bacterium GW2011_GWA2_45_9</name>
    <dbReference type="NCBI Taxonomy" id="1618663"/>
    <lineage>
        <taxon>Bacteria</taxon>
        <taxon>Candidatus Joergenseniibacteriota</taxon>
    </lineage>
</organism>
<dbReference type="GO" id="GO:0015450">
    <property type="term" value="F:protein-transporting ATPase activity"/>
    <property type="evidence" value="ECO:0007669"/>
    <property type="project" value="InterPro"/>
</dbReference>
<dbReference type="Gene3D" id="3.30.70.3400">
    <property type="match status" value="1"/>
</dbReference>
<dbReference type="Pfam" id="PF22599">
    <property type="entry name" value="SecDF_P1_head"/>
    <property type="match status" value="1"/>
</dbReference>
<keyword evidence="3 9" id="KW-1003">Cell membrane</keyword>
<evidence type="ECO:0000259" key="12">
    <source>
        <dbReference type="Pfam" id="PF22599"/>
    </source>
</evidence>
<dbReference type="GO" id="GO:0006605">
    <property type="term" value="P:protein targeting"/>
    <property type="evidence" value="ECO:0007669"/>
    <property type="project" value="UniProtKB-UniRule"/>
</dbReference>
<dbReference type="InterPro" id="IPR048631">
    <property type="entry name" value="SecD_1st"/>
</dbReference>
<dbReference type="Pfam" id="PF02355">
    <property type="entry name" value="SecD_SecF_C"/>
    <property type="match status" value="1"/>
</dbReference>
<comment type="subcellular location">
    <subcellularLocation>
        <location evidence="1 9">Cell membrane</location>
        <topology evidence="1 9">Multi-pass membrane protein</topology>
    </subcellularLocation>
</comment>
<keyword evidence="5 9" id="KW-0653">Protein transport</keyword>
<feature type="domain" description="SecDF P1 head subdomain" evidence="12">
    <location>
        <begin position="164"/>
        <end position="258"/>
    </location>
</feature>
<dbReference type="AlphaFoldDB" id="A0A0G1N628"/>
<feature type="transmembrane region" description="Helical" evidence="9">
    <location>
        <begin position="382"/>
        <end position="398"/>
    </location>
</feature>
<comment type="similarity">
    <text evidence="9">Belongs to the SecD/SecF family. SecD subfamily.</text>
</comment>
<proteinExistence type="inferred from homology"/>
<comment type="caution">
    <text evidence="13">The sequence shown here is derived from an EMBL/GenBank/DDBJ whole genome shotgun (WGS) entry which is preliminary data.</text>
</comment>
<dbReference type="NCBIfam" id="TIGR00916">
    <property type="entry name" value="2A0604s01"/>
    <property type="match status" value="1"/>
</dbReference>
<dbReference type="InterPro" id="IPR005791">
    <property type="entry name" value="SecD"/>
</dbReference>
<dbReference type="PANTHER" id="PTHR30081">
    <property type="entry name" value="PROTEIN-EXPORT MEMBRANE PROTEIN SEC"/>
    <property type="match status" value="1"/>
</dbReference>
<feature type="domain" description="Protein translocase subunit SecDF P1" evidence="11">
    <location>
        <begin position="71"/>
        <end position="128"/>
    </location>
</feature>
<evidence type="ECO:0000256" key="2">
    <source>
        <dbReference type="ARBA" id="ARBA00022448"/>
    </source>
</evidence>
<dbReference type="InterPro" id="IPR048634">
    <property type="entry name" value="SecD_SecF_C"/>
</dbReference>
<evidence type="ECO:0000256" key="4">
    <source>
        <dbReference type="ARBA" id="ARBA00022692"/>
    </source>
</evidence>
<dbReference type="InterPro" id="IPR055344">
    <property type="entry name" value="SecD_SecF_C_bact"/>
</dbReference>
<evidence type="ECO:0000256" key="1">
    <source>
        <dbReference type="ARBA" id="ARBA00004651"/>
    </source>
</evidence>
<dbReference type="Proteomes" id="UP000034727">
    <property type="component" value="Unassembled WGS sequence"/>
</dbReference>
<keyword evidence="2 9" id="KW-0813">Transport</keyword>
<keyword evidence="6 9" id="KW-1133">Transmembrane helix</keyword>
<evidence type="ECO:0000313" key="13">
    <source>
        <dbReference type="EMBL" id="KKU15737.1"/>
    </source>
</evidence>
<dbReference type="PANTHER" id="PTHR30081:SF1">
    <property type="entry name" value="PROTEIN TRANSLOCASE SUBUNIT SECD"/>
    <property type="match status" value="1"/>
</dbReference>
<sequence>MKRKKHSAFLASVVVFSVLMGIFVYEPLWNKISGFRPWSTGLDIAGGSYLVYEIDLSQVSISDKESVVKGLRDVIERRVNLFGVSEPRVYIENAAGKERLIVELAGIKDVNSAIREIGETPFLDFREVIENGTTQPANDLSGTASGTLSDAFSYGTSTVKFVATELNGRYIKSAQLAFDNLGKPQVDIKFSDEGAKIFEDITARNIGRPVAIFLDNDLIEVPVVQDKIVGGEAQITGSFTLDQAKTLVERFNAGALPAPIKLVNQQTISPDFGNNSMREAIFAGAIGTLAIIIFMLLCYREFGIYASMSLLMYTAITLSVFKFVPVTMTLAGIAGFLLSIGMAVDANILVFERTKEELAKGLTRTAAIEEGFRRAWTSIRDSNISTMITSAVLYYFTSSFVRGFALTLFIGVLISMFSAITVTRWMIRTFVKDKQSKTVSSATSI</sequence>
<feature type="transmembrane region" description="Helical" evidence="9">
    <location>
        <begin position="7"/>
        <end position="25"/>
    </location>
</feature>
<dbReference type="GO" id="GO:0043952">
    <property type="term" value="P:protein transport by the Sec complex"/>
    <property type="evidence" value="ECO:0007669"/>
    <property type="project" value="UniProtKB-UniRule"/>
</dbReference>
<dbReference type="InterPro" id="IPR022813">
    <property type="entry name" value="SecD/SecF_arch_bac"/>
</dbReference>
<evidence type="ECO:0000256" key="5">
    <source>
        <dbReference type="ARBA" id="ARBA00022927"/>
    </source>
</evidence>
<dbReference type="Pfam" id="PF21760">
    <property type="entry name" value="SecD_1st"/>
    <property type="match status" value="1"/>
</dbReference>
<evidence type="ECO:0000259" key="11">
    <source>
        <dbReference type="Pfam" id="PF21760"/>
    </source>
</evidence>
<dbReference type="GO" id="GO:0065002">
    <property type="term" value="P:intracellular protein transmembrane transport"/>
    <property type="evidence" value="ECO:0007669"/>
    <property type="project" value="UniProtKB-UniRule"/>
</dbReference>
<dbReference type="Gene3D" id="3.30.1360.200">
    <property type="match status" value="1"/>
</dbReference>
<evidence type="ECO:0000256" key="9">
    <source>
        <dbReference type="HAMAP-Rule" id="MF_01463"/>
    </source>
</evidence>
<dbReference type="PATRIC" id="fig|1618663.3.peg.176"/>
<keyword evidence="8 9" id="KW-0472">Membrane</keyword>
<feature type="transmembrane region" description="Helical" evidence="9">
    <location>
        <begin position="404"/>
        <end position="427"/>
    </location>
</feature>
<comment type="subunit">
    <text evidence="9">Forms a complex with SecF. Part of the essential Sec protein translocation apparatus which comprises SecA, SecYEG and auxiliary proteins SecDF. Other proteins may also be involved.</text>
</comment>
<name>A0A0G1N628_9BACT</name>
<feature type="domain" description="Protein export membrane protein SecD/SecF C-terminal" evidence="10">
    <location>
        <begin position="260"/>
        <end position="428"/>
    </location>
</feature>
<reference evidence="13 14" key="1">
    <citation type="journal article" date="2015" name="Nature">
        <title>rRNA introns, odd ribosomes, and small enigmatic genomes across a large radiation of phyla.</title>
        <authorList>
            <person name="Brown C.T."/>
            <person name="Hug L.A."/>
            <person name="Thomas B.C."/>
            <person name="Sharon I."/>
            <person name="Castelle C.J."/>
            <person name="Singh A."/>
            <person name="Wilkins M.J."/>
            <person name="Williams K.H."/>
            <person name="Banfield J.F."/>
        </authorList>
    </citation>
    <scope>NUCLEOTIDE SEQUENCE [LARGE SCALE GENOMIC DNA]</scope>
</reference>
<dbReference type="SUPFAM" id="SSF82866">
    <property type="entry name" value="Multidrug efflux transporter AcrB transmembrane domain"/>
    <property type="match status" value="1"/>
</dbReference>
<accession>A0A0G1N628</accession>
<dbReference type="GO" id="GO:0005886">
    <property type="term" value="C:plasma membrane"/>
    <property type="evidence" value="ECO:0007669"/>
    <property type="project" value="UniProtKB-SubCell"/>
</dbReference>
<gene>
    <name evidence="9" type="primary">secD</name>
    <name evidence="13" type="ORF">UX22_C0004G0058</name>
</gene>
<feature type="transmembrane region" description="Helical" evidence="9">
    <location>
        <begin position="330"/>
        <end position="351"/>
    </location>
</feature>
<evidence type="ECO:0000256" key="6">
    <source>
        <dbReference type="ARBA" id="ARBA00022989"/>
    </source>
</evidence>
<dbReference type="EMBL" id="LCLJ01000004">
    <property type="protein sequence ID" value="KKU15737.1"/>
    <property type="molecule type" value="Genomic_DNA"/>
</dbReference>
<keyword evidence="7 9" id="KW-0811">Translocation</keyword>
<dbReference type="InterPro" id="IPR054384">
    <property type="entry name" value="SecDF_P1_head"/>
</dbReference>
<evidence type="ECO:0000259" key="10">
    <source>
        <dbReference type="Pfam" id="PF02355"/>
    </source>
</evidence>
<evidence type="ECO:0000256" key="8">
    <source>
        <dbReference type="ARBA" id="ARBA00023136"/>
    </source>
</evidence>